<accession>A0ABV8C5I5</accession>
<dbReference type="InterPro" id="IPR058245">
    <property type="entry name" value="NreC/VraR/RcsB-like_REC"/>
</dbReference>
<dbReference type="Proteomes" id="UP001595690">
    <property type="component" value="Unassembled WGS sequence"/>
</dbReference>
<dbReference type="PROSITE" id="PS50110">
    <property type="entry name" value="RESPONSE_REGULATORY"/>
    <property type="match status" value="1"/>
</dbReference>
<evidence type="ECO:0000256" key="4">
    <source>
        <dbReference type="ARBA" id="ARBA00023163"/>
    </source>
</evidence>
<dbReference type="PANTHER" id="PTHR43214">
    <property type="entry name" value="TWO-COMPONENT RESPONSE REGULATOR"/>
    <property type="match status" value="1"/>
</dbReference>
<dbReference type="PANTHER" id="PTHR43214:SF24">
    <property type="entry name" value="TRANSCRIPTIONAL REGULATORY PROTEIN NARL-RELATED"/>
    <property type="match status" value="1"/>
</dbReference>
<evidence type="ECO:0000256" key="1">
    <source>
        <dbReference type="ARBA" id="ARBA00022553"/>
    </source>
</evidence>
<dbReference type="CDD" id="cd17535">
    <property type="entry name" value="REC_NarL-like"/>
    <property type="match status" value="1"/>
</dbReference>
<dbReference type="SUPFAM" id="SSF46894">
    <property type="entry name" value="C-terminal effector domain of the bipartite response regulators"/>
    <property type="match status" value="1"/>
</dbReference>
<sequence>MRVVIAEDQVLLREGLVRLFTDGGHEVVAALGDAEGLENAAATADLVVVDVRMPPTFTDEGARAARALKESRPALGVLVLSQHVETTHTADLITLGGFGYLLKDRVLDVADFLSAADRVARGGSALDPHVVASLVGRKGPLDALSDRERAVLALMAQGLTNSGIAKRLHLSERTVEAHVRHLFTKLDLPSDVDGHRRVLAVLAHLSPEVAS</sequence>
<keyword evidence="1 5" id="KW-0597">Phosphoprotein</keyword>
<dbReference type="InterPro" id="IPR016032">
    <property type="entry name" value="Sig_transdc_resp-reg_C-effctor"/>
</dbReference>
<evidence type="ECO:0000313" key="8">
    <source>
        <dbReference type="EMBL" id="MFC3897334.1"/>
    </source>
</evidence>
<dbReference type="InterPro" id="IPR011006">
    <property type="entry name" value="CheY-like_superfamily"/>
</dbReference>
<feature type="modified residue" description="4-aspartylphosphate" evidence="5">
    <location>
        <position position="50"/>
    </location>
</feature>
<gene>
    <name evidence="8" type="ORF">ACFOWZ_38145</name>
</gene>
<dbReference type="SMART" id="SM00448">
    <property type="entry name" value="REC"/>
    <property type="match status" value="1"/>
</dbReference>
<protein>
    <submittedName>
        <fullName evidence="8">Response regulator transcription factor</fullName>
    </submittedName>
</protein>
<evidence type="ECO:0000313" key="9">
    <source>
        <dbReference type="Proteomes" id="UP001595690"/>
    </source>
</evidence>
<evidence type="ECO:0000256" key="3">
    <source>
        <dbReference type="ARBA" id="ARBA00023125"/>
    </source>
</evidence>
<keyword evidence="4" id="KW-0804">Transcription</keyword>
<dbReference type="InterPro" id="IPR001789">
    <property type="entry name" value="Sig_transdc_resp-reg_receiver"/>
</dbReference>
<dbReference type="SMART" id="SM00421">
    <property type="entry name" value="HTH_LUXR"/>
    <property type="match status" value="1"/>
</dbReference>
<dbReference type="PROSITE" id="PS00622">
    <property type="entry name" value="HTH_LUXR_1"/>
    <property type="match status" value="1"/>
</dbReference>
<keyword evidence="9" id="KW-1185">Reference proteome</keyword>
<organism evidence="8 9">
    <name type="scientific">Lentzea rhizosphaerae</name>
    <dbReference type="NCBI Taxonomy" id="2041025"/>
    <lineage>
        <taxon>Bacteria</taxon>
        <taxon>Bacillati</taxon>
        <taxon>Actinomycetota</taxon>
        <taxon>Actinomycetes</taxon>
        <taxon>Pseudonocardiales</taxon>
        <taxon>Pseudonocardiaceae</taxon>
        <taxon>Lentzea</taxon>
    </lineage>
</organism>
<dbReference type="Pfam" id="PF00196">
    <property type="entry name" value="GerE"/>
    <property type="match status" value="1"/>
</dbReference>
<dbReference type="RefSeq" id="WP_382378823.1">
    <property type="nucleotide sequence ID" value="NZ_JBHRZI010000036.1"/>
</dbReference>
<dbReference type="SUPFAM" id="SSF52172">
    <property type="entry name" value="CheY-like"/>
    <property type="match status" value="1"/>
</dbReference>
<dbReference type="CDD" id="cd06170">
    <property type="entry name" value="LuxR_C_like"/>
    <property type="match status" value="1"/>
</dbReference>
<dbReference type="EMBL" id="JBHRZI010000036">
    <property type="protein sequence ID" value="MFC3897334.1"/>
    <property type="molecule type" value="Genomic_DNA"/>
</dbReference>
<dbReference type="InterPro" id="IPR000792">
    <property type="entry name" value="Tscrpt_reg_LuxR_C"/>
</dbReference>
<evidence type="ECO:0000259" key="7">
    <source>
        <dbReference type="PROSITE" id="PS50110"/>
    </source>
</evidence>
<dbReference type="Gene3D" id="3.40.50.2300">
    <property type="match status" value="1"/>
</dbReference>
<name>A0ABV8C5I5_9PSEU</name>
<reference evidence="9" key="1">
    <citation type="journal article" date="2019" name="Int. J. Syst. Evol. Microbiol.">
        <title>The Global Catalogue of Microorganisms (GCM) 10K type strain sequencing project: providing services to taxonomists for standard genome sequencing and annotation.</title>
        <authorList>
            <consortium name="The Broad Institute Genomics Platform"/>
            <consortium name="The Broad Institute Genome Sequencing Center for Infectious Disease"/>
            <person name="Wu L."/>
            <person name="Ma J."/>
        </authorList>
    </citation>
    <scope>NUCLEOTIDE SEQUENCE [LARGE SCALE GENOMIC DNA]</scope>
    <source>
        <strain evidence="9">CGMCC 4.7405</strain>
    </source>
</reference>
<comment type="caution">
    <text evidence="8">The sequence shown here is derived from an EMBL/GenBank/DDBJ whole genome shotgun (WGS) entry which is preliminary data.</text>
</comment>
<feature type="domain" description="Response regulatory" evidence="7">
    <location>
        <begin position="2"/>
        <end position="118"/>
    </location>
</feature>
<evidence type="ECO:0000256" key="2">
    <source>
        <dbReference type="ARBA" id="ARBA00023015"/>
    </source>
</evidence>
<dbReference type="PROSITE" id="PS50043">
    <property type="entry name" value="HTH_LUXR_2"/>
    <property type="match status" value="1"/>
</dbReference>
<dbReference type="Pfam" id="PF00072">
    <property type="entry name" value="Response_reg"/>
    <property type="match status" value="1"/>
</dbReference>
<dbReference type="InterPro" id="IPR039420">
    <property type="entry name" value="WalR-like"/>
</dbReference>
<feature type="domain" description="HTH luxR-type" evidence="6">
    <location>
        <begin position="137"/>
        <end position="202"/>
    </location>
</feature>
<keyword evidence="3" id="KW-0238">DNA-binding</keyword>
<evidence type="ECO:0000259" key="6">
    <source>
        <dbReference type="PROSITE" id="PS50043"/>
    </source>
</evidence>
<proteinExistence type="predicted"/>
<evidence type="ECO:0000256" key="5">
    <source>
        <dbReference type="PROSITE-ProRule" id="PRU00169"/>
    </source>
</evidence>
<dbReference type="PRINTS" id="PR00038">
    <property type="entry name" value="HTHLUXR"/>
</dbReference>
<keyword evidence="2" id="KW-0805">Transcription regulation</keyword>